<dbReference type="Gene3D" id="3.70.10.10">
    <property type="match status" value="1"/>
</dbReference>
<dbReference type="SMART" id="SM00480">
    <property type="entry name" value="POL3Bc"/>
    <property type="match status" value="1"/>
</dbReference>
<dbReference type="GO" id="GO:0003887">
    <property type="term" value="F:DNA-directed DNA polymerase activity"/>
    <property type="evidence" value="ECO:0007669"/>
    <property type="project" value="UniProtKB-KW"/>
</dbReference>
<keyword evidence="14" id="KW-1185">Reference proteome</keyword>
<keyword evidence="6" id="KW-0808">Transferase</keyword>
<dbReference type="GO" id="GO:0003677">
    <property type="term" value="F:DNA binding"/>
    <property type="evidence" value="ECO:0007669"/>
    <property type="project" value="UniProtKB-KW"/>
</dbReference>
<keyword evidence="9" id="KW-0239">DNA-directed DNA polymerase</keyword>
<name>A0AAJ1PRE5_9MOLU</name>
<dbReference type="GO" id="GO:0009360">
    <property type="term" value="C:DNA polymerase III complex"/>
    <property type="evidence" value="ECO:0007669"/>
    <property type="project" value="InterPro"/>
</dbReference>
<evidence type="ECO:0000256" key="6">
    <source>
        <dbReference type="ARBA" id="ARBA00022679"/>
    </source>
</evidence>
<evidence type="ECO:0008006" key="15">
    <source>
        <dbReference type="Google" id="ProtNLM"/>
    </source>
</evidence>
<keyword evidence="7" id="KW-0548">Nucleotidyltransferase</keyword>
<proteinExistence type="inferred from homology"/>
<dbReference type="InterPro" id="IPR046938">
    <property type="entry name" value="DNA_clamp_sf"/>
</dbReference>
<keyword evidence="10" id="KW-0238">DNA-binding</keyword>
<dbReference type="EMBL" id="JASDDP010000023">
    <property type="protein sequence ID" value="MDJ1645949.1"/>
    <property type="molecule type" value="Genomic_DNA"/>
</dbReference>
<reference evidence="13" key="1">
    <citation type="submission" date="2023-05" db="EMBL/GenBank/DDBJ databases">
        <title>Mycoplasma phocimorsus sp. nov., isolated from Scandinavian patients with seal finger or septic arthritis after contact with seals.</title>
        <authorList>
            <person name="Skafte-Holm A."/>
            <person name="Pedersen T.R."/>
            <person name="Froelund M."/>
            <person name="Stegger M."/>
            <person name="Qvortrup K."/>
            <person name="Michaels D.L."/>
            <person name="Brown D.R."/>
            <person name="Jensen J.S."/>
        </authorList>
    </citation>
    <scope>NUCLEOTIDE SEQUENCE</scope>
    <source>
        <strain evidence="13">M5725</strain>
    </source>
</reference>
<evidence type="ECO:0000256" key="3">
    <source>
        <dbReference type="ARBA" id="ARBA00010752"/>
    </source>
</evidence>
<feature type="domain" description="DNA polymerase III beta sliding clamp N-terminal" evidence="11">
    <location>
        <begin position="1"/>
        <end position="120"/>
    </location>
</feature>
<feature type="domain" description="DNA polymerase III beta sliding clamp central" evidence="12">
    <location>
        <begin position="132"/>
        <end position="235"/>
    </location>
</feature>
<dbReference type="Pfam" id="PF02767">
    <property type="entry name" value="DNA_pol3_beta_2"/>
    <property type="match status" value="1"/>
</dbReference>
<keyword evidence="8" id="KW-0235">DNA replication</keyword>
<evidence type="ECO:0000256" key="2">
    <source>
        <dbReference type="ARBA" id="ARBA00004496"/>
    </source>
</evidence>
<gene>
    <name evidence="13" type="ORF">QLQ80_02550</name>
</gene>
<dbReference type="GO" id="GO:0005737">
    <property type="term" value="C:cytoplasm"/>
    <property type="evidence" value="ECO:0007669"/>
    <property type="project" value="UniProtKB-SubCell"/>
</dbReference>
<comment type="subunit">
    <text evidence="4">Forms a ring-shaped head-to-tail homodimer around DNA which binds and tethers DNA polymerases and other proteins to the DNA. The DNA replisome complex has a single clamp-loading complex (3 tau and 1 each of delta, delta', psi and chi subunits) which binds 3 Pol III cores (1 core on the leading strand and 2 on the lagging strand) each with a beta sliding clamp dimer. Additional proteins in the replisome are other copies of gamma, psi and chi, Ssb, DNA helicase and RNA primase.</text>
</comment>
<dbReference type="GO" id="GO:0006271">
    <property type="term" value="P:DNA strand elongation involved in DNA replication"/>
    <property type="evidence" value="ECO:0007669"/>
    <property type="project" value="TreeGrafter"/>
</dbReference>
<dbReference type="Gene3D" id="3.10.150.10">
    <property type="entry name" value="DNA Polymerase III, subunit A, domain 2"/>
    <property type="match status" value="1"/>
</dbReference>
<sequence length="368" mass="42017">MNFKIDKGVLNKYLKVVSRMIDDSNAHIIRQGISIRVLEKEIQLIGSDEEISIKARIKQDNKLEIYETGQVVVNAKLFKQMIDKSEKEIQIVKNKNVLLINSNNTKYQLPIFNSQDYPYIDFSVSGSEMILDFKEFKRLFTGVSSSTEPGDDKPQTSSIHISVLENILTMGASDSWRLSYAQTNVKTEMNKNFVVKEKHLKRIWVEDLGERVQVYVNDNELSVKNDNLIIKTKLASVMYIDFSKHLQQLDQSQVTTIEIKKSELNNLLNKVIQDSSVQDNKITLQLQKNKVTVKSQTPAFGIMESSTSDFLFKGIEQEIDINNKFLIDAIKTTDQTISLSVGSEAEHVFICNMPLNGIVHYIATLTRR</sequence>
<evidence type="ECO:0000259" key="12">
    <source>
        <dbReference type="Pfam" id="PF02767"/>
    </source>
</evidence>
<organism evidence="13 14">
    <name type="scientific">Mycoplasma phocimorsus</name>
    <dbReference type="NCBI Taxonomy" id="3045839"/>
    <lineage>
        <taxon>Bacteria</taxon>
        <taxon>Bacillati</taxon>
        <taxon>Mycoplasmatota</taxon>
        <taxon>Mollicutes</taxon>
        <taxon>Mycoplasmataceae</taxon>
        <taxon>Mycoplasma</taxon>
    </lineage>
</organism>
<dbReference type="AlphaFoldDB" id="A0AAJ1PRE5"/>
<comment type="similarity">
    <text evidence="3">Belongs to the beta sliding clamp family.</text>
</comment>
<evidence type="ECO:0000256" key="8">
    <source>
        <dbReference type="ARBA" id="ARBA00022705"/>
    </source>
</evidence>
<dbReference type="Proteomes" id="UP001224428">
    <property type="component" value="Unassembled WGS sequence"/>
</dbReference>
<dbReference type="PANTHER" id="PTHR30478:SF0">
    <property type="entry name" value="BETA SLIDING CLAMP"/>
    <property type="match status" value="1"/>
</dbReference>
<evidence type="ECO:0000259" key="11">
    <source>
        <dbReference type="Pfam" id="PF00712"/>
    </source>
</evidence>
<evidence type="ECO:0000256" key="10">
    <source>
        <dbReference type="ARBA" id="ARBA00023125"/>
    </source>
</evidence>
<evidence type="ECO:0000256" key="9">
    <source>
        <dbReference type="ARBA" id="ARBA00022932"/>
    </source>
</evidence>
<dbReference type="InterPro" id="IPR022634">
    <property type="entry name" value="DNA_polIII_beta_N"/>
</dbReference>
<evidence type="ECO:0000313" key="14">
    <source>
        <dbReference type="Proteomes" id="UP001224428"/>
    </source>
</evidence>
<dbReference type="RefSeq" id="WP_283823899.1">
    <property type="nucleotide sequence ID" value="NZ_JASDAY010000038.1"/>
</dbReference>
<comment type="caution">
    <text evidence="13">The sequence shown here is derived from an EMBL/GenBank/DDBJ whole genome shotgun (WGS) entry which is preliminary data.</text>
</comment>
<evidence type="ECO:0000256" key="5">
    <source>
        <dbReference type="ARBA" id="ARBA00022490"/>
    </source>
</evidence>
<keyword evidence="5" id="KW-0963">Cytoplasm</keyword>
<dbReference type="SUPFAM" id="SSF55979">
    <property type="entry name" value="DNA clamp"/>
    <property type="match status" value="3"/>
</dbReference>
<dbReference type="InterPro" id="IPR001001">
    <property type="entry name" value="DNA_polIII_beta"/>
</dbReference>
<dbReference type="Pfam" id="PF00712">
    <property type="entry name" value="DNA_pol3_beta"/>
    <property type="match status" value="1"/>
</dbReference>
<accession>A0AAJ1PRE5</accession>
<protein>
    <recommendedName>
        <fullName evidence="15">DNA polymerase III subunit beta</fullName>
    </recommendedName>
</protein>
<dbReference type="PANTHER" id="PTHR30478">
    <property type="entry name" value="DNA POLYMERASE III SUBUNIT BETA"/>
    <property type="match status" value="1"/>
</dbReference>
<dbReference type="GO" id="GO:0008408">
    <property type="term" value="F:3'-5' exonuclease activity"/>
    <property type="evidence" value="ECO:0007669"/>
    <property type="project" value="InterPro"/>
</dbReference>
<evidence type="ECO:0000256" key="7">
    <source>
        <dbReference type="ARBA" id="ARBA00022695"/>
    </source>
</evidence>
<comment type="subcellular location">
    <subcellularLocation>
        <location evidence="2">Cytoplasm</location>
    </subcellularLocation>
</comment>
<evidence type="ECO:0000256" key="1">
    <source>
        <dbReference type="ARBA" id="ARBA00002266"/>
    </source>
</evidence>
<dbReference type="InterPro" id="IPR022637">
    <property type="entry name" value="DNA_polIII_beta_cen"/>
</dbReference>
<comment type="function">
    <text evidence="1">Confers DNA tethering and processivity to DNA polymerases and other proteins. Acts as a clamp, forming a ring around DNA (a reaction catalyzed by the clamp-loading complex) which diffuses in an ATP-independent manner freely and bidirectionally along dsDNA. Initially characterized for its ability to contact the catalytic subunit of DNA polymerase III (Pol III), a complex, multichain enzyme responsible for most of the replicative synthesis in bacteria; Pol III exhibits 3'-5' exonuclease proofreading activity. The beta chain is required for initiation of replication as well as for processivity of DNA replication.</text>
</comment>
<evidence type="ECO:0000313" key="13">
    <source>
        <dbReference type="EMBL" id="MDJ1645949.1"/>
    </source>
</evidence>
<evidence type="ECO:0000256" key="4">
    <source>
        <dbReference type="ARBA" id="ARBA00011400"/>
    </source>
</evidence>